<keyword evidence="10" id="KW-0460">Magnesium</keyword>
<comment type="cofactor">
    <cofactor evidence="1">
        <name>Mg(2+)</name>
        <dbReference type="ChEBI" id="CHEBI:18420"/>
    </cofactor>
</comment>
<dbReference type="CDD" id="cd05398">
    <property type="entry name" value="NT_ClassII-CCAase"/>
    <property type="match status" value="1"/>
</dbReference>
<dbReference type="Pfam" id="PF01743">
    <property type="entry name" value="PolyA_pol"/>
    <property type="match status" value="1"/>
</dbReference>
<evidence type="ECO:0000256" key="11">
    <source>
        <dbReference type="ARBA" id="ARBA00022884"/>
    </source>
</evidence>
<dbReference type="InterPro" id="IPR050124">
    <property type="entry name" value="tRNA_CCA-adding_enzyme"/>
</dbReference>
<keyword evidence="7" id="KW-0692">RNA repair</keyword>
<evidence type="ECO:0000313" key="16">
    <source>
        <dbReference type="EMBL" id="VFJ70056.1"/>
    </source>
</evidence>
<evidence type="ECO:0000313" key="15">
    <source>
        <dbReference type="EMBL" id="VFJ63978.1"/>
    </source>
</evidence>
<dbReference type="GO" id="GO:0016779">
    <property type="term" value="F:nucleotidyltransferase activity"/>
    <property type="evidence" value="ECO:0007669"/>
    <property type="project" value="UniProtKB-KW"/>
</dbReference>
<keyword evidence="11 12" id="KW-0694">RNA-binding</keyword>
<name>A0A450TB45_9GAMM</name>
<keyword evidence="2 12" id="KW-0808">Transferase</keyword>
<sequence length="467" mass="51587">MCQSISDTTLPKPILRIAEAIGAAGGRAIIVGGWVRDHLAGLDAKDIDMEVYGLPVAGLEGVLAGFGKVITVGRAFGVLRIKGIDADFSMPRRDSKIAAGHRGFKIEFDPRLDFEEASRRRDLTINSMGLDPITGDILDPHDGQIDLAAGILRATCPARFSEDPLRGVRVAQFAARFDMRVDPVLKRLLVGLDLSELSPERLFVEFRKLLLKGRRPSVGFQLLRETELTRFFPELYALIGVPQDPIWHPEGDVWDHTMLVIDEAAGLRDGGEDDLPLMLAALCHDFGKPETTFEADGRIKSPAHNVAGLKHTDSFLARLRAPNRLVTRVKALVEHHLAPALFVKQSTTAKGYRRLARKLDQGEVSMALLVRLARADHFGRATPDALAREFPAGEAFLRMSEDLSVKREGPKDIVLGRHLIARGMQPGAHFQHILARCRELQDETGWDDPHRILDQVLGPSIRATATR</sequence>
<reference evidence="15" key="1">
    <citation type="submission" date="2019-02" db="EMBL/GenBank/DDBJ databases">
        <authorList>
            <person name="Gruber-Vodicka R. H."/>
            <person name="Seah K. B. B."/>
        </authorList>
    </citation>
    <scope>NUCLEOTIDE SEQUENCE</scope>
    <source>
        <strain evidence="16">BECK_BZ106</strain>
        <strain evidence="15">BECK_BZ15</strain>
    </source>
</reference>
<dbReference type="PANTHER" id="PTHR47545:SF1">
    <property type="entry name" value="MULTIFUNCTIONAL CCA PROTEIN"/>
    <property type="match status" value="1"/>
</dbReference>
<dbReference type="SUPFAM" id="SSF81301">
    <property type="entry name" value="Nucleotidyltransferase"/>
    <property type="match status" value="1"/>
</dbReference>
<dbReference type="EMBL" id="CAADFD010000178">
    <property type="protein sequence ID" value="VFJ70056.1"/>
    <property type="molecule type" value="Genomic_DNA"/>
</dbReference>
<evidence type="ECO:0000256" key="9">
    <source>
        <dbReference type="ARBA" id="ARBA00022840"/>
    </source>
</evidence>
<evidence type="ECO:0000259" key="14">
    <source>
        <dbReference type="Pfam" id="PF12627"/>
    </source>
</evidence>
<evidence type="ECO:0000256" key="1">
    <source>
        <dbReference type="ARBA" id="ARBA00001946"/>
    </source>
</evidence>
<keyword evidence="9" id="KW-0067">ATP-binding</keyword>
<dbReference type="Pfam" id="PF12627">
    <property type="entry name" value="PolyA_pol_RNAbd"/>
    <property type="match status" value="1"/>
</dbReference>
<dbReference type="GO" id="GO:0005524">
    <property type="term" value="F:ATP binding"/>
    <property type="evidence" value="ECO:0007669"/>
    <property type="project" value="UniProtKB-KW"/>
</dbReference>
<evidence type="ECO:0000256" key="6">
    <source>
        <dbReference type="ARBA" id="ARBA00022741"/>
    </source>
</evidence>
<organism evidence="15">
    <name type="scientific">Candidatus Kentrum sp. FW</name>
    <dbReference type="NCBI Taxonomy" id="2126338"/>
    <lineage>
        <taxon>Bacteria</taxon>
        <taxon>Pseudomonadati</taxon>
        <taxon>Pseudomonadota</taxon>
        <taxon>Gammaproteobacteria</taxon>
        <taxon>Candidatus Kentrum</taxon>
    </lineage>
</organism>
<evidence type="ECO:0000256" key="7">
    <source>
        <dbReference type="ARBA" id="ARBA00022800"/>
    </source>
</evidence>
<dbReference type="Gene3D" id="1.10.3090.10">
    <property type="entry name" value="cca-adding enzyme, domain 2"/>
    <property type="match status" value="1"/>
</dbReference>
<dbReference type="PANTHER" id="PTHR47545">
    <property type="entry name" value="MULTIFUNCTIONAL CCA PROTEIN"/>
    <property type="match status" value="1"/>
</dbReference>
<keyword evidence="8" id="KW-0378">Hydrolase</keyword>
<accession>A0A450TB45</accession>
<dbReference type="InterPro" id="IPR002646">
    <property type="entry name" value="PolA_pol_head_dom"/>
</dbReference>
<evidence type="ECO:0000256" key="4">
    <source>
        <dbReference type="ARBA" id="ARBA00022695"/>
    </source>
</evidence>
<dbReference type="GO" id="GO:0042245">
    <property type="term" value="P:RNA repair"/>
    <property type="evidence" value="ECO:0007669"/>
    <property type="project" value="UniProtKB-KW"/>
</dbReference>
<keyword evidence="5" id="KW-0479">Metal-binding</keyword>
<keyword evidence="6" id="KW-0547">Nucleotide-binding</keyword>
<feature type="domain" description="Poly A polymerase head" evidence="13">
    <location>
        <begin position="29"/>
        <end position="153"/>
    </location>
</feature>
<keyword evidence="3" id="KW-0819">tRNA processing</keyword>
<dbReference type="GO" id="GO:0016787">
    <property type="term" value="F:hydrolase activity"/>
    <property type="evidence" value="ECO:0007669"/>
    <property type="project" value="UniProtKB-KW"/>
</dbReference>
<dbReference type="AlphaFoldDB" id="A0A450TB45"/>
<dbReference type="CDD" id="cd00077">
    <property type="entry name" value="HDc"/>
    <property type="match status" value="1"/>
</dbReference>
<dbReference type="GO" id="GO:0008033">
    <property type="term" value="P:tRNA processing"/>
    <property type="evidence" value="ECO:0007669"/>
    <property type="project" value="UniProtKB-KW"/>
</dbReference>
<proteinExistence type="inferred from homology"/>
<evidence type="ECO:0000256" key="12">
    <source>
        <dbReference type="RuleBase" id="RU003953"/>
    </source>
</evidence>
<evidence type="ECO:0000256" key="8">
    <source>
        <dbReference type="ARBA" id="ARBA00022801"/>
    </source>
</evidence>
<evidence type="ECO:0000256" key="5">
    <source>
        <dbReference type="ARBA" id="ARBA00022723"/>
    </source>
</evidence>
<dbReference type="EMBL" id="CAADEW010000161">
    <property type="protein sequence ID" value="VFJ63978.1"/>
    <property type="molecule type" value="Genomic_DNA"/>
</dbReference>
<evidence type="ECO:0000256" key="10">
    <source>
        <dbReference type="ARBA" id="ARBA00022842"/>
    </source>
</evidence>
<dbReference type="Gene3D" id="3.30.460.10">
    <property type="entry name" value="Beta Polymerase, domain 2"/>
    <property type="match status" value="1"/>
</dbReference>
<protein>
    <submittedName>
        <fullName evidence="15">tRNA nucleotidyltransferase (CCA-adding enzyme)</fullName>
    </submittedName>
</protein>
<keyword evidence="4" id="KW-0548">Nucleotidyltransferase</keyword>
<dbReference type="InterPro" id="IPR032828">
    <property type="entry name" value="PolyA_RNA-bd"/>
</dbReference>
<dbReference type="GO" id="GO:0003723">
    <property type="term" value="F:RNA binding"/>
    <property type="evidence" value="ECO:0007669"/>
    <property type="project" value="UniProtKB-KW"/>
</dbReference>
<dbReference type="GO" id="GO:0046872">
    <property type="term" value="F:metal ion binding"/>
    <property type="evidence" value="ECO:0007669"/>
    <property type="project" value="UniProtKB-KW"/>
</dbReference>
<evidence type="ECO:0000259" key="13">
    <source>
        <dbReference type="Pfam" id="PF01743"/>
    </source>
</evidence>
<feature type="domain" description="tRNA nucleotidyltransferase/poly(A) polymerase RNA and SrmB- binding" evidence="14">
    <location>
        <begin position="194"/>
        <end position="236"/>
    </location>
</feature>
<evidence type="ECO:0000256" key="2">
    <source>
        <dbReference type="ARBA" id="ARBA00022679"/>
    </source>
</evidence>
<gene>
    <name evidence="15" type="ORF">BECKFW1821A_GA0114235_11613</name>
    <name evidence="16" type="ORF">BECKFW1821B_GA0114236_11783</name>
</gene>
<dbReference type="SUPFAM" id="SSF81891">
    <property type="entry name" value="Poly A polymerase C-terminal region-like"/>
    <property type="match status" value="1"/>
</dbReference>
<dbReference type="InterPro" id="IPR003607">
    <property type="entry name" value="HD/PDEase_dom"/>
</dbReference>
<evidence type="ECO:0000256" key="3">
    <source>
        <dbReference type="ARBA" id="ARBA00022694"/>
    </source>
</evidence>
<dbReference type="InterPro" id="IPR043519">
    <property type="entry name" value="NT_sf"/>
</dbReference>
<comment type="similarity">
    <text evidence="12">Belongs to the tRNA nucleotidyltransferase/poly(A) polymerase family.</text>
</comment>